<reference evidence="2" key="2">
    <citation type="submission" date="2020-09" db="EMBL/GenBank/DDBJ databases">
        <authorList>
            <person name="Sun Q."/>
            <person name="Zhou Y."/>
        </authorList>
    </citation>
    <scope>NUCLEOTIDE SEQUENCE</scope>
    <source>
        <strain evidence="2">CGMCC 1.15360</strain>
    </source>
</reference>
<dbReference type="PROSITE" id="PS50995">
    <property type="entry name" value="HTH_MARR_2"/>
    <property type="match status" value="1"/>
</dbReference>
<feature type="domain" description="HTH marR-type" evidence="1">
    <location>
        <begin position="21"/>
        <end position="153"/>
    </location>
</feature>
<proteinExistence type="predicted"/>
<dbReference type="Pfam" id="PF12802">
    <property type="entry name" value="MarR_2"/>
    <property type="match status" value="1"/>
</dbReference>
<dbReference type="InterPro" id="IPR011991">
    <property type="entry name" value="ArsR-like_HTH"/>
</dbReference>
<name>A0A916Z7Y5_9SPHN</name>
<dbReference type="AlphaFoldDB" id="A0A916Z7Y5"/>
<protein>
    <recommendedName>
        <fullName evidence="1">HTH marR-type domain-containing protein</fullName>
    </recommendedName>
</protein>
<reference evidence="2" key="1">
    <citation type="journal article" date="2014" name="Int. J. Syst. Evol. Microbiol.">
        <title>Complete genome sequence of Corynebacterium casei LMG S-19264T (=DSM 44701T), isolated from a smear-ripened cheese.</title>
        <authorList>
            <consortium name="US DOE Joint Genome Institute (JGI-PGF)"/>
            <person name="Walter F."/>
            <person name="Albersmeier A."/>
            <person name="Kalinowski J."/>
            <person name="Ruckert C."/>
        </authorList>
    </citation>
    <scope>NUCLEOTIDE SEQUENCE</scope>
    <source>
        <strain evidence="2">CGMCC 1.15360</strain>
    </source>
</reference>
<dbReference type="CDD" id="cd00090">
    <property type="entry name" value="HTH_ARSR"/>
    <property type="match status" value="1"/>
</dbReference>
<dbReference type="InterPro" id="IPR036390">
    <property type="entry name" value="WH_DNA-bd_sf"/>
</dbReference>
<dbReference type="GO" id="GO:0006950">
    <property type="term" value="P:response to stress"/>
    <property type="evidence" value="ECO:0007669"/>
    <property type="project" value="TreeGrafter"/>
</dbReference>
<comment type="caution">
    <text evidence="2">The sequence shown here is derived from an EMBL/GenBank/DDBJ whole genome shotgun (WGS) entry which is preliminary data.</text>
</comment>
<dbReference type="PANTHER" id="PTHR33164:SF43">
    <property type="entry name" value="HTH-TYPE TRANSCRIPTIONAL REPRESSOR YETL"/>
    <property type="match status" value="1"/>
</dbReference>
<dbReference type="SUPFAM" id="SSF46785">
    <property type="entry name" value="Winged helix' DNA-binding domain"/>
    <property type="match status" value="1"/>
</dbReference>
<dbReference type="InterPro" id="IPR039422">
    <property type="entry name" value="MarR/SlyA-like"/>
</dbReference>
<dbReference type="Gene3D" id="1.10.10.10">
    <property type="entry name" value="Winged helix-like DNA-binding domain superfamily/Winged helix DNA-binding domain"/>
    <property type="match status" value="1"/>
</dbReference>
<dbReference type="SMART" id="SM00347">
    <property type="entry name" value="HTH_MARR"/>
    <property type="match status" value="1"/>
</dbReference>
<dbReference type="PRINTS" id="PR00598">
    <property type="entry name" value="HTHMARR"/>
</dbReference>
<sequence>MNIASGIGSGADAQAVDHCFKDTLAYKTQLLSRLLQSEYMSRIADTGVAPAQAYVLGELWIEEPLSQVELARRLEIGKASTGKTLGRLEAAGLIERRRHEGDRRVITVHLTDKGREVRDTLQQAGAMQDQRIHELMGEDRLEQTIALLDVMIDGFRQKAD</sequence>
<keyword evidence="3" id="KW-1185">Reference proteome</keyword>
<dbReference type="InterPro" id="IPR000835">
    <property type="entry name" value="HTH_MarR-typ"/>
</dbReference>
<evidence type="ECO:0000313" key="2">
    <source>
        <dbReference type="EMBL" id="GGD80640.1"/>
    </source>
</evidence>
<dbReference type="GO" id="GO:0003700">
    <property type="term" value="F:DNA-binding transcription factor activity"/>
    <property type="evidence" value="ECO:0007669"/>
    <property type="project" value="InterPro"/>
</dbReference>
<dbReference type="EMBL" id="BMIP01000009">
    <property type="protein sequence ID" value="GGD80640.1"/>
    <property type="molecule type" value="Genomic_DNA"/>
</dbReference>
<dbReference type="OrthoDB" id="582199at2"/>
<evidence type="ECO:0000313" key="3">
    <source>
        <dbReference type="Proteomes" id="UP000612349"/>
    </source>
</evidence>
<evidence type="ECO:0000259" key="1">
    <source>
        <dbReference type="PROSITE" id="PS50995"/>
    </source>
</evidence>
<accession>A0A916Z7Y5</accession>
<dbReference type="PANTHER" id="PTHR33164">
    <property type="entry name" value="TRANSCRIPTIONAL REGULATOR, MARR FAMILY"/>
    <property type="match status" value="1"/>
</dbReference>
<gene>
    <name evidence="2" type="ORF">GCM10010990_33160</name>
</gene>
<organism evidence="2 3">
    <name type="scientific">Croceicoccus mobilis</name>
    <dbReference type="NCBI Taxonomy" id="1703339"/>
    <lineage>
        <taxon>Bacteria</taxon>
        <taxon>Pseudomonadati</taxon>
        <taxon>Pseudomonadota</taxon>
        <taxon>Alphaproteobacteria</taxon>
        <taxon>Sphingomonadales</taxon>
        <taxon>Erythrobacteraceae</taxon>
        <taxon>Croceicoccus</taxon>
    </lineage>
</organism>
<dbReference type="RefSeq" id="WP_066770706.1">
    <property type="nucleotide sequence ID" value="NZ_BMIP01000009.1"/>
</dbReference>
<dbReference type="InterPro" id="IPR036388">
    <property type="entry name" value="WH-like_DNA-bd_sf"/>
</dbReference>
<dbReference type="Proteomes" id="UP000612349">
    <property type="component" value="Unassembled WGS sequence"/>
</dbReference>